<organism evidence="6 7">
    <name type="scientific">Natronospirillum operosum</name>
    <dbReference type="NCBI Taxonomy" id="2759953"/>
    <lineage>
        <taxon>Bacteria</taxon>
        <taxon>Pseudomonadati</taxon>
        <taxon>Pseudomonadota</taxon>
        <taxon>Gammaproteobacteria</taxon>
        <taxon>Oceanospirillales</taxon>
        <taxon>Natronospirillaceae</taxon>
        <taxon>Natronospirillum</taxon>
    </lineage>
</organism>
<accession>A0A4Z0W5L7</accession>
<keyword evidence="2" id="KW-0805">Transcription regulation</keyword>
<dbReference type="Pfam" id="PF03466">
    <property type="entry name" value="LysR_substrate"/>
    <property type="match status" value="1"/>
</dbReference>
<evidence type="ECO:0000313" key="6">
    <source>
        <dbReference type="EMBL" id="TGG89984.1"/>
    </source>
</evidence>
<dbReference type="InterPro" id="IPR000847">
    <property type="entry name" value="LysR_HTH_N"/>
</dbReference>
<evidence type="ECO:0000256" key="1">
    <source>
        <dbReference type="ARBA" id="ARBA00009437"/>
    </source>
</evidence>
<dbReference type="InterPro" id="IPR005119">
    <property type="entry name" value="LysR_subst-bd"/>
</dbReference>
<evidence type="ECO:0000313" key="7">
    <source>
        <dbReference type="Proteomes" id="UP000297475"/>
    </source>
</evidence>
<dbReference type="GO" id="GO:0003677">
    <property type="term" value="F:DNA binding"/>
    <property type="evidence" value="ECO:0007669"/>
    <property type="project" value="UniProtKB-KW"/>
</dbReference>
<dbReference type="GO" id="GO:0003700">
    <property type="term" value="F:DNA-binding transcription factor activity"/>
    <property type="evidence" value="ECO:0007669"/>
    <property type="project" value="InterPro"/>
</dbReference>
<keyword evidence="7" id="KW-1185">Reference proteome</keyword>
<name>A0A4Z0W5L7_9GAMM</name>
<evidence type="ECO:0000259" key="5">
    <source>
        <dbReference type="PROSITE" id="PS50931"/>
    </source>
</evidence>
<evidence type="ECO:0000256" key="4">
    <source>
        <dbReference type="ARBA" id="ARBA00023163"/>
    </source>
</evidence>
<dbReference type="Pfam" id="PF00126">
    <property type="entry name" value="HTH_1"/>
    <property type="match status" value="1"/>
</dbReference>
<dbReference type="SUPFAM" id="SSF46785">
    <property type="entry name" value="Winged helix' DNA-binding domain"/>
    <property type="match status" value="1"/>
</dbReference>
<protein>
    <submittedName>
        <fullName evidence="6">LysR family transcriptional regulator</fullName>
    </submittedName>
</protein>
<dbReference type="AlphaFoldDB" id="A0A4Z0W5L7"/>
<dbReference type="Proteomes" id="UP000297475">
    <property type="component" value="Unassembled WGS sequence"/>
</dbReference>
<feature type="domain" description="HTH lysR-type" evidence="5">
    <location>
        <begin position="11"/>
        <end position="68"/>
    </location>
</feature>
<dbReference type="Gene3D" id="3.40.190.290">
    <property type="match status" value="1"/>
</dbReference>
<dbReference type="InterPro" id="IPR050176">
    <property type="entry name" value="LTTR"/>
</dbReference>
<dbReference type="EMBL" id="SRMF01000018">
    <property type="protein sequence ID" value="TGG89984.1"/>
    <property type="molecule type" value="Genomic_DNA"/>
</dbReference>
<dbReference type="InterPro" id="IPR036388">
    <property type="entry name" value="WH-like_DNA-bd_sf"/>
</dbReference>
<gene>
    <name evidence="6" type="ORF">E4656_19805</name>
</gene>
<dbReference type="Gene3D" id="1.10.10.10">
    <property type="entry name" value="Winged helix-like DNA-binding domain superfamily/Winged helix DNA-binding domain"/>
    <property type="match status" value="1"/>
</dbReference>
<comment type="caution">
    <text evidence="6">The sequence shown here is derived from an EMBL/GenBank/DDBJ whole genome shotgun (WGS) entry which is preliminary data.</text>
</comment>
<comment type="similarity">
    <text evidence="1">Belongs to the LysR transcriptional regulatory family.</text>
</comment>
<dbReference type="PANTHER" id="PTHR30579:SF3">
    <property type="entry name" value="TRANSCRIPTIONAL REGULATORY PROTEIN"/>
    <property type="match status" value="1"/>
</dbReference>
<dbReference type="PROSITE" id="PS50931">
    <property type="entry name" value="HTH_LYSR"/>
    <property type="match status" value="1"/>
</dbReference>
<evidence type="ECO:0000256" key="2">
    <source>
        <dbReference type="ARBA" id="ARBA00023015"/>
    </source>
</evidence>
<dbReference type="InterPro" id="IPR036390">
    <property type="entry name" value="WH_DNA-bd_sf"/>
</dbReference>
<sequence>MNPREGGPYRIHWDDFETVLAIAETGSLSGAARRLSVSHATVFRRLGEIEQRLGVMLFERSRTGYTPTLAGEELADNARQMEAFVLSAERRIVGRDLQPTGAVWITTTDSMMAGLLAPLFAEFRTRYPGITLDVAVSNQLFNLTKREADVAIRPSNSPPDTLVGRKLVDLGMAVYGARGHVDAEALDLSQAAWVGPGSRLFDQPLIQWMSDHGYQDLCQFRVDTLIGMLSSVKAGLGVAVLPCYLADGDPDLVQLSDPIPSLSYGLWFLMHPDLRGVARISSLLEFMTEAVRAQRERLAGRPL</sequence>
<reference evidence="6 7" key="1">
    <citation type="submission" date="2019-04" db="EMBL/GenBank/DDBJ databases">
        <title>Natronospirillum operosus gen. nov., sp. nov., a haloalkaliphilic satellite isolated from decaying biomass of laboratory culture of cyanobacterium Geitlerinema sp. and proposal of Natronospirillaceae fam. nov. and Saccharospirillaceae fam. nov.</title>
        <authorList>
            <person name="Kevbrin V."/>
            <person name="Boltyanskaya Y."/>
            <person name="Koziaeva V."/>
            <person name="Grouzdev D.S."/>
            <person name="Park M."/>
            <person name="Cho J."/>
        </authorList>
    </citation>
    <scope>NUCLEOTIDE SEQUENCE [LARGE SCALE GENOMIC DNA]</scope>
    <source>
        <strain evidence="6 7">G-116</strain>
    </source>
</reference>
<dbReference type="OrthoDB" id="9796526at2"/>
<proteinExistence type="inferred from homology"/>
<keyword evidence="4" id="KW-0804">Transcription</keyword>
<evidence type="ECO:0000256" key="3">
    <source>
        <dbReference type="ARBA" id="ARBA00023125"/>
    </source>
</evidence>
<dbReference type="PANTHER" id="PTHR30579">
    <property type="entry name" value="TRANSCRIPTIONAL REGULATOR"/>
    <property type="match status" value="1"/>
</dbReference>
<dbReference type="SUPFAM" id="SSF53850">
    <property type="entry name" value="Periplasmic binding protein-like II"/>
    <property type="match status" value="1"/>
</dbReference>
<keyword evidence="3" id="KW-0238">DNA-binding</keyword>